<dbReference type="EMBL" id="JAVXUP010000535">
    <property type="protein sequence ID" value="KAK3025709.1"/>
    <property type="molecule type" value="Genomic_DNA"/>
</dbReference>
<dbReference type="InterPro" id="IPR001810">
    <property type="entry name" value="F-box_dom"/>
</dbReference>
<protein>
    <recommendedName>
        <fullName evidence="1">F-box domain-containing protein</fullName>
    </recommendedName>
</protein>
<dbReference type="Pfam" id="PF07734">
    <property type="entry name" value="FBA_1"/>
    <property type="match status" value="1"/>
</dbReference>
<dbReference type="SUPFAM" id="SSF81383">
    <property type="entry name" value="F-box domain"/>
    <property type="match status" value="1"/>
</dbReference>
<dbReference type="PANTHER" id="PTHR31672">
    <property type="entry name" value="BNACNNG10540D PROTEIN"/>
    <property type="match status" value="1"/>
</dbReference>
<dbReference type="PANTHER" id="PTHR31672:SF13">
    <property type="entry name" value="F-BOX PROTEIN CPR30-LIKE"/>
    <property type="match status" value="1"/>
</dbReference>
<dbReference type="NCBIfam" id="TIGR01640">
    <property type="entry name" value="F_box_assoc_1"/>
    <property type="match status" value="1"/>
</dbReference>
<evidence type="ECO:0000259" key="1">
    <source>
        <dbReference type="PROSITE" id="PS50181"/>
    </source>
</evidence>
<evidence type="ECO:0000313" key="2">
    <source>
        <dbReference type="EMBL" id="KAK3025709.1"/>
    </source>
</evidence>
<name>A0AA89B1N7_9ASTE</name>
<proteinExistence type="predicted"/>
<dbReference type="InterPro" id="IPR006527">
    <property type="entry name" value="F-box-assoc_dom_typ1"/>
</dbReference>
<dbReference type="InterPro" id="IPR036047">
    <property type="entry name" value="F-box-like_dom_sf"/>
</dbReference>
<accession>A0AA89B1N7</accession>
<dbReference type="Proteomes" id="UP001188597">
    <property type="component" value="Unassembled WGS sequence"/>
</dbReference>
<comment type="caution">
    <text evidence="2">The sequence shown here is derived from an EMBL/GenBank/DDBJ whole genome shotgun (WGS) entry which is preliminary data.</text>
</comment>
<dbReference type="InterPro" id="IPR017451">
    <property type="entry name" value="F-box-assoc_interact_dom"/>
</dbReference>
<dbReference type="Gene3D" id="1.20.1280.50">
    <property type="match status" value="1"/>
</dbReference>
<dbReference type="InterPro" id="IPR050796">
    <property type="entry name" value="SCF_F-box_component"/>
</dbReference>
<dbReference type="Pfam" id="PF00646">
    <property type="entry name" value="F-box"/>
    <property type="match status" value="1"/>
</dbReference>
<gene>
    <name evidence="2" type="ORF">RJ639_041714</name>
</gene>
<evidence type="ECO:0000313" key="3">
    <source>
        <dbReference type="Proteomes" id="UP001188597"/>
    </source>
</evidence>
<sequence length="373" mass="42360">MASGNLPEDAVREILLMLPVKSLLRCKSVCKSWYTLITMPSFTTAHLNCNAALKRNHCILIKRFLKESNKSVLSFLSDEISSNDHVPPTEITIPHSNHFLQMMGSCNGLVCLTDHRDIILCNPSIRDFKVLPAPSFNYPRGLFSMTLGVGFGFDPLSNEYKVIRIAQLHEDDDDGAGYVFHSVIVEIFNLSTNSWREIDAVVPFVWFFPCSELLFNGHFHWWADDEDHGGESMLSFNISTEVFQQIRLPNVCAFPDGNERGFLVLNESIALLLFNPSEQTSFDIWLMTEYGVAESWTKQFTIGPLVQVKRPVLFWKHELLLEKANGQLVSCDLKFQRLKEFQVYGAQESFRAVAYSESLVSIKQAISISMMVV</sequence>
<keyword evidence="3" id="KW-1185">Reference proteome</keyword>
<organism evidence="2 3">
    <name type="scientific">Escallonia herrerae</name>
    <dbReference type="NCBI Taxonomy" id="1293975"/>
    <lineage>
        <taxon>Eukaryota</taxon>
        <taxon>Viridiplantae</taxon>
        <taxon>Streptophyta</taxon>
        <taxon>Embryophyta</taxon>
        <taxon>Tracheophyta</taxon>
        <taxon>Spermatophyta</taxon>
        <taxon>Magnoliopsida</taxon>
        <taxon>eudicotyledons</taxon>
        <taxon>Gunneridae</taxon>
        <taxon>Pentapetalae</taxon>
        <taxon>asterids</taxon>
        <taxon>campanulids</taxon>
        <taxon>Escalloniales</taxon>
        <taxon>Escalloniaceae</taxon>
        <taxon>Escallonia</taxon>
    </lineage>
</organism>
<dbReference type="CDD" id="cd22157">
    <property type="entry name" value="F-box_AtFBW1-like"/>
    <property type="match status" value="1"/>
</dbReference>
<dbReference type="PROSITE" id="PS50181">
    <property type="entry name" value="FBOX"/>
    <property type="match status" value="1"/>
</dbReference>
<reference evidence="2" key="1">
    <citation type="submission" date="2022-12" db="EMBL/GenBank/DDBJ databases">
        <title>Draft genome assemblies for two species of Escallonia (Escalloniales).</title>
        <authorList>
            <person name="Chanderbali A."/>
            <person name="Dervinis C."/>
            <person name="Anghel I."/>
            <person name="Soltis D."/>
            <person name="Soltis P."/>
            <person name="Zapata F."/>
        </authorList>
    </citation>
    <scope>NUCLEOTIDE SEQUENCE</scope>
    <source>
        <strain evidence="2">UCBG64.0493</strain>
        <tissue evidence="2">Leaf</tissue>
    </source>
</reference>
<dbReference type="AlphaFoldDB" id="A0AA89B1N7"/>
<feature type="domain" description="F-box" evidence="1">
    <location>
        <begin position="1"/>
        <end position="47"/>
    </location>
</feature>
<dbReference type="SMART" id="SM00256">
    <property type="entry name" value="FBOX"/>
    <property type="match status" value="1"/>
</dbReference>